<dbReference type="PROSITE" id="PS00028">
    <property type="entry name" value="ZINC_FINGER_C2H2_1"/>
    <property type="match status" value="1"/>
</dbReference>
<sequence length="235" mass="26047">MPTSQNPPAGASASHRRWGCSHQGCPITFGRSADAKRHAKRQHGPKTNCPIAACNYATARPDKMRAHAKTKHSATCRSLDLSTPLSGSRKTTSHDQEISYQVLQTQQSESNDSEALGGISLLDDTVTLQGPAVNSTMSAPFGTVLNSSNPEHENLHYFSSCTDYNQMPQSSYQTQTQGDSFWTFQIPSVPEYLETRLDILDEKGMRDKDQRGGFPMMYDNMGAYWWSYSNEARGL</sequence>
<evidence type="ECO:0000313" key="2">
    <source>
        <dbReference type="EMBL" id="RDW70032.1"/>
    </source>
</evidence>
<comment type="caution">
    <text evidence="2">The sequence shown here is derived from an EMBL/GenBank/DDBJ whole genome shotgun (WGS) entry which is preliminary data.</text>
</comment>
<organism evidence="2 3">
    <name type="scientific">Coleophoma crateriformis</name>
    <dbReference type="NCBI Taxonomy" id="565419"/>
    <lineage>
        <taxon>Eukaryota</taxon>
        <taxon>Fungi</taxon>
        <taxon>Dikarya</taxon>
        <taxon>Ascomycota</taxon>
        <taxon>Pezizomycotina</taxon>
        <taxon>Leotiomycetes</taxon>
        <taxon>Helotiales</taxon>
        <taxon>Dermateaceae</taxon>
        <taxon>Coleophoma</taxon>
    </lineage>
</organism>
<name>A0A3D8R7K6_9HELO</name>
<gene>
    <name evidence="2" type="ORF">BP5796_08429</name>
</gene>
<reference evidence="2 3" key="1">
    <citation type="journal article" date="2018" name="IMA Fungus">
        <title>IMA Genome-F 9: Draft genome sequence of Annulohypoxylon stygium, Aspergillus mulundensis, Berkeleyomyces basicola (syn. Thielaviopsis basicola), Ceratocystis smalleyi, two Cercospora beticola strains, Coleophoma cylindrospora, Fusarium fracticaudum, Phialophora cf. hyalina, and Morchella septimelata.</title>
        <authorList>
            <person name="Wingfield B.D."/>
            <person name="Bills G.F."/>
            <person name="Dong Y."/>
            <person name="Huang W."/>
            <person name="Nel W.J."/>
            <person name="Swalarsk-Parry B.S."/>
            <person name="Vaghefi N."/>
            <person name="Wilken P.M."/>
            <person name="An Z."/>
            <person name="de Beer Z.W."/>
            <person name="De Vos L."/>
            <person name="Chen L."/>
            <person name="Duong T.A."/>
            <person name="Gao Y."/>
            <person name="Hammerbacher A."/>
            <person name="Kikkert J.R."/>
            <person name="Li Y."/>
            <person name="Li H."/>
            <person name="Li K."/>
            <person name="Li Q."/>
            <person name="Liu X."/>
            <person name="Ma X."/>
            <person name="Naidoo K."/>
            <person name="Pethybridge S.J."/>
            <person name="Sun J."/>
            <person name="Steenkamp E.T."/>
            <person name="van der Nest M.A."/>
            <person name="van Wyk S."/>
            <person name="Wingfield M.J."/>
            <person name="Xiong C."/>
            <person name="Yue Q."/>
            <person name="Zhang X."/>
        </authorList>
    </citation>
    <scope>NUCLEOTIDE SEQUENCE [LARGE SCALE GENOMIC DNA]</scope>
    <source>
        <strain evidence="2 3">BP5796</strain>
    </source>
</reference>
<dbReference type="EMBL" id="PDLN01000012">
    <property type="protein sequence ID" value="RDW70032.1"/>
    <property type="molecule type" value="Genomic_DNA"/>
</dbReference>
<dbReference type="OrthoDB" id="2687452at2759"/>
<dbReference type="AlphaFoldDB" id="A0A3D8R7K6"/>
<dbReference type="InterPro" id="IPR013087">
    <property type="entry name" value="Znf_C2H2_type"/>
</dbReference>
<dbReference type="Proteomes" id="UP000256328">
    <property type="component" value="Unassembled WGS sequence"/>
</dbReference>
<evidence type="ECO:0000259" key="1">
    <source>
        <dbReference type="PROSITE" id="PS00028"/>
    </source>
</evidence>
<protein>
    <recommendedName>
        <fullName evidence="1">C2H2-type domain-containing protein</fullName>
    </recommendedName>
</protein>
<evidence type="ECO:0000313" key="3">
    <source>
        <dbReference type="Proteomes" id="UP000256328"/>
    </source>
</evidence>
<accession>A0A3D8R7K6</accession>
<dbReference type="SMART" id="SM00355">
    <property type="entry name" value="ZnF_C2H2"/>
    <property type="match status" value="2"/>
</dbReference>
<proteinExistence type="predicted"/>
<feature type="domain" description="C2H2-type" evidence="1">
    <location>
        <begin position="20"/>
        <end position="43"/>
    </location>
</feature>
<keyword evidence="3" id="KW-1185">Reference proteome</keyword>